<dbReference type="InterPro" id="IPR056722">
    <property type="entry name" value="DUF7820"/>
</dbReference>
<protein>
    <recommendedName>
        <fullName evidence="3">DUF7820 domain-containing protein</fullName>
    </recommendedName>
</protein>
<dbReference type="PANTHER" id="PTHR42078:SF1">
    <property type="entry name" value="GLUCAN 1, 4-ALPHA-GLUCOSIDASE"/>
    <property type="match status" value="1"/>
</dbReference>
<dbReference type="Pfam" id="PF25130">
    <property type="entry name" value="DUF7820"/>
    <property type="match status" value="1"/>
</dbReference>
<feature type="region of interest" description="Disordered" evidence="1">
    <location>
        <begin position="262"/>
        <end position="316"/>
    </location>
</feature>
<proteinExistence type="predicted"/>
<feature type="domain" description="DUF7820" evidence="3">
    <location>
        <begin position="375"/>
        <end position="700"/>
    </location>
</feature>
<dbReference type="PANTHER" id="PTHR42078">
    <property type="entry name" value="GLUCAN 1, 4-ALPHA-GLUCOSIDASE"/>
    <property type="match status" value="1"/>
</dbReference>
<keyword evidence="5" id="KW-1185">Reference proteome</keyword>
<dbReference type="STRING" id="45235.A0A2K3QB54"/>
<evidence type="ECO:0000313" key="4">
    <source>
        <dbReference type="EMBL" id="PNY24762.1"/>
    </source>
</evidence>
<dbReference type="Proteomes" id="UP000236621">
    <property type="component" value="Unassembled WGS sequence"/>
</dbReference>
<name>A0A2K3QB54_9HYPO</name>
<feature type="region of interest" description="Disordered" evidence="1">
    <location>
        <begin position="1"/>
        <end position="122"/>
    </location>
</feature>
<accession>A0A2K3QB54</accession>
<keyword evidence="2" id="KW-0812">Transmembrane</keyword>
<keyword evidence="2" id="KW-0472">Membrane</keyword>
<evidence type="ECO:0000259" key="3">
    <source>
        <dbReference type="Pfam" id="PF25130"/>
    </source>
</evidence>
<sequence>MHSTDGNASGFERRSSTRRSGRLSVGAQSDDDYDLNAYAVSDGFRPMQAGPAFTPSHPQPAATMPQPPPPPVALTSSPSKGASDADRPSSTSKPPRAHDSLTLRNDGSSSGGPPVLPGISSTGVLLMQPETPYQGPSDPSHPYQMYPQRTFSNATASTAAHVDGHSYNGARGPTHPYALYTQNTAAGEETAQEHIPVGFTGMGNTYQRQIGPDGEEAGDLIGPLGHLEELPPYTRYPEESYARRKSPEPVQDAAPAPLQAIPGAGGLGIATRNPEFSSTEEDLVLPQSRSPSRSEASHHEINAAARDISEKPTMTKWQRRARKKIWGIVPCWAITLLVVGIVIMAIVTGAVIGTVLANHGKPDSGGDGQYDSRPTQSYVDVEPLSALPTGLPPLTTGYFALPPLDTSQAPKSCFSDSTQAQAWSCDMPFRFYSMDVGSIDNANETSKYELTLTAFNASDAKFIWGTQPPDVPTPRRLTLVADTFAQGRGPAWWLTVIYDKTVIVAEQNFRPSLSKRGWNYLDTPIAGFDPSNFKKKSVGAKNGDKPWICTWPNTSLEIFIYPSQNVSIPTTTTSSAATSSEATPTASADDASPTAEPSSNPIFAYPKVIKFLERRWGDDPQSAASCRQVQIINDGRGTKDVLDQNGKPIVVMIPEGMKSLEDMAAKRERNRHGSEKRWHPDSVITRDVLELTNCGCLWWST</sequence>
<keyword evidence="2" id="KW-1133">Transmembrane helix</keyword>
<feature type="transmembrane region" description="Helical" evidence="2">
    <location>
        <begin position="325"/>
        <end position="352"/>
    </location>
</feature>
<dbReference type="EMBL" id="NRSZ01000848">
    <property type="protein sequence ID" value="PNY24762.1"/>
    <property type="molecule type" value="Genomic_DNA"/>
</dbReference>
<reference evidence="4 5" key="1">
    <citation type="submission" date="2017-08" db="EMBL/GenBank/DDBJ databases">
        <title>Harnessing the power of phylogenomics to disentangle the directionality and signatures of interkingdom host jumping in the parasitic fungal genus Tolypocladium.</title>
        <authorList>
            <person name="Quandt C.A."/>
            <person name="Patterson W."/>
            <person name="Spatafora J.W."/>
        </authorList>
    </citation>
    <scope>NUCLEOTIDE SEQUENCE [LARGE SCALE GENOMIC DNA]</scope>
    <source>
        <strain evidence="4 5">CBS 113982</strain>
    </source>
</reference>
<feature type="compositionally biased region" description="Low complexity" evidence="1">
    <location>
        <begin position="107"/>
        <end position="121"/>
    </location>
</feature>
<organism evidence="4 5">
    <name type="scientific">Tolypocladium capitatum</name>
    <dbReference type="NCBI Taxonomy" id="45235"/>
    <lineage>
        <taxon>Eukaryota</taxon>
        <taxon>Fungi</taxon>
        <taxon>Dikarya</taxon>
        <taxon>Ascomycota</taxon>
        <taxon>Pezizomycotina</taxon>
        <taxon>Sordariomycetes</taxon>
        <taxon>Hypocreomycetidae</taxon>
        <taxon>Hypocreales</taxon>
        <taxon>Ophiocordycipitaceae</taxon>
        <taxon>Tolypocladium</taxon>
    </lineage>
</organism>
<dbReference type="OrthoDB" id="5384459at2759"/>
<evidence type="ECO:0000256" key="2">
    <source>
        <dbReference type="SAM" id="Phobius"/>
    </source>
</evidence>
<evidence type="ECO:0000256" key="1">
    <source>
        <dbReference type="SAM" id="MobiDB-lite"/>
    </source>
</evidence>
<feature type="region of interest" description="Disordered" evidence="1">
    <location>
        <begin position="570"/>
        <end position="599"/>
    </location>
</feature>
<gene>
    <name evidence="4" type="ORF">TCAP_05294</name>
</gene>
<dbReference type="AlphaFoldDB" id="A0A2K3QB54"/>
<comment type="caution">
    <text evidence="4">The sequence shown here is derived from an EMBL/GenBank/DDBJ whole genome shotgun (WGS) entry which is preliminary data.</text>
</comment>
<evidence type="ECO:0000313" key="5">
    <source>
        <dbReference type="Proteomes" id="UP000236621"/>
    </source>
</evidence>